<name>A0A9X2BFB8_9BACL</name>
<accession>A0A9X2BFB8</accession>
<reference evidence="1" key="1">
    <citation type="submission" date="2021-09" db="EMBL/GenBank/DDBJ databases">
        <title>Genome analysis of Fictibacillus sp. KIGAM418 isolated from marine sediment.</title>
        <authorList>
            <person name="Seo M.-J."/>
            <person name="Cho E.-S."/>
            <person name="Hwang C.Y."/>
        </authorList>
    </citation>
    <scope>NUCLEOTIDE SEQUENCE</scope>
    <source>
        <strain evidence="1">KIGAM418</strain>
    </source>
</reference>
<evidence type="ECO:0000313" key="1">
    <source>
        <dbReference type="EMBL" id="MCK6258595.1"/>
    </source>
</evidence>
<dbReference type="AlphaFoldDB" id="A0A9X2BFB8"/>
<organism evidence="1 2">
    <name type="scientific">Fictibacillus marinisediminis</name>
    <dbReference type="NCBI Taxonomy" id="2878389"/>
    <lineage>
        <taxon>Bacteria</taxon>
        <taxon>Bacillati</taxon>
        <taxon>Bacillota</taxon>
        <taxon>Bacilli</taxon>
        <taxon>Bacillales</taxon>
        <taxon>Fictibacillaceae</taxon>
        <taxon>Fictibacillus</taxon>
    </lineage>
</organism>
<keyword evidence="2" id="KW-1185">Reference proteome</keyword>
<dbReference type="Proteomes" id="UP001139011">
    <property type="component" value="Unassembled WGS sequence"/>
</dbReference>
<proteinExistence type="predicted"/>
<gene>
    <name evidence="1" type="ORF">LCY76_18635</name>
</gene>
<comment type="caution">
    <text evidence="1">The sequence shown here is derived from an EMBL/GenBank/DDBJ whole genome shotgun (WGS) entry which is preliminary data.</text>
</comment>
<sequence>MNTRRVIGIYPSEKKVLNKLKLLKKDGMDTKHMMIVGPYETSKLPPSEKNTHQKLVKIGVSESEAKLYSAVLDQGQYILLNTVIQQEYLA</sequence>
<dbReference type="EMBL" id="JAIWJX010000002">
    <property type="protein sequence ID" value="MCK6258595.1"/>
    <property type="molecule type" value="Genomic_DNA"/>
</dbReference>
<evidence type="ECO:0000313" key="2">
    <source>
        <dbReference type="Proteomes" id="UP001139011"/>
    </source>
</evidence>
<dbReference type="RefSeq" id="WP_248253858.1">
    <property type="nucleotide sequence ID" value="NZ_JAIWJX010000002.1"/>
</dbReference>
<protein>
    <submittedName>
        <fullName evidence="1">Uncharacterized protein</fullName>
    </submittedName>
</protein>